<dbReference type="InterPro" id="IPR018163">
    <property type="entry name" value="Thr/Ala-tRNA-synth_IIc_edit"/>
</dbReference>
<keyword evidence="4" id="KW-0862">Zinc</keyword>
<dbReference type="EMBL" id="JAFBIT010000001">
    <property type="protein sequence ID" value="MCF2651469.1"/>
    <property type="molecule type" value="Genomic_DNA"/>
</dbReference>
<dbReference type="RefSeq" id="WP_235322483.1">
    <property type="nucleotide sequence ID" value="NZ_JAFBIT010000001.1"/>
</dbReference>
<evidence type="ECO:0000256" key="2">
    <source>
        <dbReference type="ARBA" id="ARBA00004496"/>
    </source>
</evidence>
<gene>
    <name evidence="6" type="ORF">JQM67_02455</name>
</gene>
<sequence>MGREKLYLQDSALFMCDAVVLSCAPRADGTFDVETDRTPFFPEGGGQLSDVGTMEGAHVLHCFEANGTVLHRTDAPFEPGKTVRLEIDRQARLIHTQQHTGEHLLSFAYAHLFGAENVGFHMAETFVTIDLDRMLTDEQIAQGEAFANEMIWADRAVRIFTVDASELSELPLRKKNEKLRGDVRIVEIEGGEMCTCCGTHFAHTAPVGLIKVLEHTRYKQGCRVTFVCGTLALRWFAEENRELRRTAAKLSVKVDGVYDALLRREEQTAQLHNVLREKNAQLADLYSAKLLTESVSCKGYQLVIKMIPVDFETCKHIAEQVCKVNNLFTALFCTEGDRCRYLCMASEDCPVSSRDAAQNINRALGAKGGGNPKMAQGSFENACDLEEKIAGLTEMLSAF</sequence>
<dbReference type="InterPro" id="IPR012947">
    <property type="entry name" value="tRNA_SAD"/>
</dbReference>
<accession>A0ABS9CNI3</accession>
<organism evidence="6 7">
    <name type="scientific">Anaeromassilibacillus senegalensis</name>
    <dbReference type="NCBI Taxonomy" id="1673717"/>
    <lineage>
        <taxon>Bacteria</taxon>
        <taxon>Bacillati</taxon>
        <taxon>Bacillota</taxon>
        <taxon>Clostridia</taxon>
        <taxon>Eubacteriales</taxon>
        <taxon>Acutalibacteraceae</taxon>
        <taxon>Anaeromassilibacillus</taxon>
    </lineage>
</organism>
<dbReference type="Gene3D" id="2.40.30.130">
    <property type="match status" value="1"/>
</dbReference>
<evidence type="ECO:0000256" key="4">
    <source>
        <dbReference type="ARBA" id="ARBA00022833"/>
    </source>
</evidence>
<evidence type="ECO:0000256" key="1">
    <source>
        <dbReference type="ARBA" id="ARBA00001947"/>
    </source>
</evidence>
<dbReference type="Gene3D" id="3.10.310.40">
    <property type="match status" value="1"/>
</dbReference>
<dbReference type="Proteomes" id="UP001299220">
    <property type="component" value="Unassembled WGS sequence"/>
</dbReference>
<feature type="domain" description="Alanyl-transfer RNA synthetases family profile" evidence="5">
    <location>
        <begin position="1"/>
        <end position="238"/>
    </location>
</feature>
<evidence type="ECO:0000256" key="3">
    <source>
        <dbReference type="ARBA" id="ARBA00022723"/>
    </source>
</evidence>
<dbReference type="SUPFAM" id="SSF50447">
    <property type="entry name" value="Translation proteins"/>
    <property type="match status" value="1"/>
</dbReference>
<evidence type="ECO:0000313" key="7">
    <source>
        <dbReference type="Proteomes" id="UP001299220"/>
    </source>
</evidence>
<dbReference type="PANTHER" id="PTHR43462:SF1">
    <property type="entry name" value="ALANYL-TRNA EDITING PROTEIN AARSD1"/>
    <property type="match status" value="1"/>
</dbReference>
<comment type="caution">
    <text evidence="6">The sequence shown here is derived from an EMBL/GenBank/DDBJ whole genome shotgun (WGS) entry which is preliminary data.</text>
</comment>
<evidence type="ECO:0000259" key="5">
    <source>
        <dbReference type="PROSITE" id="PS50860"/>
    </source>
</evidence>
<dbReference type="InterPro" id="IPR051335">
    <property type="entry name" value="Alanyl-tRNA_Editing_Enzymes"/>
</dbReference>
<dbReference type="Pfam" id="PF07973">
    <property type="entry name" value="tRNA_SAD"/>
    <property type="match status" value="1"/>
</dbReference>
<evidence type="ECO:0000313" key="6">
    <source>
        <dbReference type="EMBL" id="MCF2651469.1"/>
    </source>
</evidence>
<dbReference type="InterPro" id="IPR009000">
    <property type="entry name" value="Transl_B-barrel_sf"/>
</dbReference>
<protein>
    <recommendedName>
        <fullName evidence="5">Alanyl-transfer RNA synthetases family profile domain-containing protein</fullName>
    </recommendedName>
</protein>
<comment type="subcellular location">
    <subcellularLocation>
        <location evidence="2">Cytoplasm</location>
    </subcellularLocation>
</comment>
<dbReference type="Gene3D" id="3.30.980.10">
    <property type="entry name" value="Threonyl-trna Synthetase, Chain A, domain 2"/>
    <property type="match status" value="1"/>
</dbReference>
<reference evidence="6 7" key="1">
    <citation type="submission" date="2020-12" db="EMBL/GenBank/DDBJ databases">
        <title>Whole genome sequences of gut porcine anaerobes.</title>
        <authorList>
            <person name="Kubasova T."/>
            <person name="Jahodarova E."/>
            <person name="Rychlik I."/>
        </authorList>
    </citation>
    <scope>NUCLEOTIDE SEQUENCE [LARGE SCALE GENOMIC DNA]</scope>
    <source>
        <strain evidence="6 7">An867</strain>
    </source>
</reference>
<comment type="cofactor">
    <cofactor evidence="1">
        <name>Zn(2+)</name>
        <dbReference type="ChEBI" id="CHEBI:29105"/>
    </cofactor>
</comment>
<proteinExistence type="predicted"/>
<dbReference type="InterPro" id="IPR018165">
    <property type="entry name" value="Ala-tRNA-synth_IIc_core"/>
</dbReference>
<dbReference type="SUPFAM" id="SSF55186">
    <property type="entry name" value="ThrRS/AlaRS common domain"/>
    <property type="match status" value="1"/>
</dbReference>
<dbReference type="SMART" id="SM00863">
    <property type="entry name" value="tRNA_SAD"/>
    <property type="match status" value="1"/>
</dbReference>
<keyword evidence="7" id="KW-1185">Reference proteome</keyword>
<dbReference type="PANTHER" id="PTHR43462">
    <property type="entry name" value="ALANYL-TRNA EDITING PROTEIN"/>
    <property type="match status" value="1"/>
</dbReference>
<dbReference type="PROSITE" id="PS50860">
    <property type="entry name" value="AA_TRNA_LIGASE_II_ALA"/>
    <property type="match status" value="1"/>
</dbReference>
<name>A0ABS9CNI3_9FIRM</name>
<keyword evidence="3" id="KW-0479">Metal-binding</keyword>